<evidence type="ECO:0000313" key="1">
    <source>
        <dbReference type="EMBL" id="MDB9539136.1"/>
    </source>
</evidence>
<dbReference type="Proteomes" id="UP001212499">
    <property type="component" value="Unassembled WGS sequence"/>
</dbReference>
<evidence type="ECO:0000313" key="2">
    <source>
        <dbReference type="Proteomes" id="UP001212499"/>
    </source>
</evidence>
<dbReference type="EMBL" id="JAQMUH010000071">
    <property type="protein sequence ID" value="MDB9539136.1"/>
    <property type="molecule type" value="Genomic_DNA"/>
</dbReference>
<evidence type="ECO:0008006" key="3">
    <source>
        <dbReference type="Google" id="ProtNLM"/>
    </source>
</evidence>
<feature type="non-terminal residue" evidence="1">
    <location>
        <position position="60"/>
    </location>
</feature>
<keyword evidence="2" id="KW-1185">Reference proteome</keyword>
<name>A0ABT5ARS4_9CYAN</name>
<reference evidence="1 2" key="1">
    <citation type="submission" date="2023-01" db="EMBL/GenBank/DDBJ databases">
        <title>Genomes from the Australian National Cyanobacteria Reference Collection.</title>
        <authorList>
            <person name="Willis A."/>
            <person name="Lee E.M.F."/>
        </authorList>
    </citation>
    <scope>NUCLEOTIDE SEQUENCE [LARGE SCALE GENOMIC DNA]</scope>
    <source>
        <strain evidence="1 2">CS-1033</strain>
    </source>
</reference>
<dbReference type="Gene3D" id="2.60.40.10">
    <property type="entry name" value="Immunoglobulins"/>
    <property type="match status" value="1"/>
</dbReference>
<dbReference type="InterPro" id="IPR013783">
    <property type="entry name" value="Ig-like_fold"/>
</dbReference>
<dbReference type="RefSeq" id="WP_271731881.1">
    <property type="nucleotide sequence ID" value="NZ_JANQDP010000071.1"/>
</dbReference>
<organism evidence="1 2">
    <name type="scientific">Anabaenopsis arnoldii</name>
    <dbReference type="NCBI Taxonomy" id="2152938"/>
    <lineage>
        <taxon>Bacteria</taxon>
        <taxon>Bacillati</taxon>
        <taxon>Cyanobacteriota</taxon>
        <taxon>Cyanophyceae</taxon>
        <taxon>Nostocales</taxon>
        <taxon>Nodulariaceae</taxon>
        <taxon>Anabaenopsis</taxon>
    </lineage>
</organism>
<protein>
    <recommendedName>
        <fullName evidence="3">CARDB domain-containing protein</fullName>
    </recommendedName>
</protein>
<proteinExistence type="predicted"/>
<comment type="caution">
    <text evidence="1">The sequence shown here is derived from an EMBL/GenBank/DDBJ whole genome shotgun (WGS) entry which is preliminary data.</text>
</comment>
<accession>A0ABT5ARS4</accession>
<gene>
    <name evidence="1" type="ORF">PN457_05580</name>
</gene>
<sequence length="60" mass="6720">MTVTNLLSDLPDLIVSDITPTVTDVSWGETIDISWTVTNQGTGNTTSYWYDNIYFSVDEN</sequence>